<sequence length="81" mass="9296">MDFAYCFFKFDSGFSIFRIARSTLISVSNQPFVIAARAKGLSQERIWFKHILKNSLVPIFTHVSLIFNFMLSGAIILESIF</sequence>
<feature type="transmembrane region" description="Helical" evidence="7">
    <location>
        <begin position="55"/>
        <end position="77"/>
    </location>
</feature>
<evidence type="ECO:0000256" key="4">
    <source>
        <dbReference type="ARBA" id="ARBA00022692"/>
    </source>
</evidence>
<evidence type="ECO:0000256" key="6">
    <source>
        <dbReference type="ARBA" id="ARBA00023136"/>
    </source>
</evidence>
<evidence type="ECO:0000256" key="1">
    <source>
        <dbReference type="ARBA" id="ARBA00004651"/>
    </source>
</evidence>
<comment type="caution">
    <text evidence="7">Lacks conserved residue(s) required for the propagation of feature annotation.</text>
</comment>
<dbReference type="GO" id="GO:0055085">
    <property type="term" value="P:transmembrane transport"/>
    <property type="evidence" value="ECO:0007669"/>
    <property type="project" value="InterPro"/>
</dbReference>
<protein>
    <submittedName>
        <fullName evidence="9">ABC transporter permease subunit</fullName>
    </submittedName>
</protein>
<dbReference type="InterPro" id="IPR000515">
    <property type="entry name" value="MetI-like"/>
</dbReference>
<accession>A0A7S7FZM1</accession>
<dbReference type="SUPFAM" id="SSF161098">
    <property type="entry name" value="MetI-like"/>
    <property type="match status" value="1"/>
</dbReference>
<keyword evidence="4 7" id="KW-0812">Transmembrane</keyword>
<reference evidence="9" key="1">
    <citation type="submission" date="2020-08" db="EMBL/GenBank/DDBJ databases">
        <title>Phytoplasma sp. strain PR08 associated with Phyllody Disease of Parthenium hysterophorus.</title>
        <authorList>
            <person name="Kirdat K."/>
            <person name="Tiwarekar B."/>
            <person name="Yadav A."/>
        </authorList>
    </citation>
    <scope>NUCLEOTIDE SEQUENCE [LARGE SCALE GENOMIC DNA]</scope>
    <source>
        <strain evidence="9">PR08</strain>
    </source>
</reference>
<name>A0A7S7FZM1_9MOLU</name>
<keyword evidence="5 7" id="KW-1133">Transmembrane helix</keyword>
<keyword evidence="2 7" id="KW-0813">Transport</keyword>
<comment type="subcellular location">
    <subcellularLocation>
        <location evidence="1 7">Cell membrane</location>
        <topology evidence="1 7">Multi-pass membrane protein</topology>
    </subcellularLocation>
</comment>
<proteinExistence type="inferred from homology"/>
<evidence type="ECO:0000259" key="8">
    <source>
        <dbReference type="PROSITE" id="PS50928"/>
    </source>
</evidence>
<organism evidence="9">
    <name type="scientific">Candidatus Phytoplasma australasiaticum subsp. australasiaticum</name>
    <dbReference type="NCBI Taxonomy" id="2832407"/>
    <lineage>
        <taxon>Bacteria</taxon>
        <taxon>Bacillati</taxon>
        <taxon>Mycoplasmatota</taxon>
        <taxon>Mollicutes</taxon>
        <taxon>Acholeplasmatales</taxon>
        <taxon>Acholeplasmataceae</taxon>
        <taxon>Candidatus Phytoplasma</taxon>
        <taxon>16SrII (Peanut WB group)</taxon>
        <taxon>Candidatus Phytoplasma australasiaticum</taxon>
    </lineage>
</organism>
<dbReference type="PANTHER" id="PTHR30465">
    <property type="entry name" value="INNER MEMBRANE ABC TRANSPORTER"/>
    <property type="match status" value="1"/>
</dbReference>
<keyword evidence="3" id="KW-1003">Cell membrane</keyword>
<dbReference type="Pfam" id="PF00528">
    <property type="entry name" value="BPD_transp_1"/>
    <property type="match status" value="1"/>
</dbReference>
<dbReference type="EMBL" id="CP060385">
    <property type="protein sequence ID" value="QOX89517.1"/>
    <property type="molecule type" value="Genomic_DNA"/>
</dbReference>
<dbReference type="Gene3D" id="1.10.3720.10">
    <property type="entry name" value="MetI-like"/>
    <property type="match status" value="1"/>
</dbReference>
<dbReference type="InterPro" id="IPR035906">
    <property type="entry name" value="MetI-like_sf"/>
</dbReference>
<feature type="domain" description="ABC transmembrane type-1" evidence="8">
    <location>
        <begin position="1"/>
        <end position="81"/>
    </location>
</feature>
<evidence type="ECO:0000313" key="9">
    <source>
        <dbReference type="EMBL" id="QOX89517.1"/>
    </source>
</evidence>
<dbReference type="PANTHER" id="PTHR30465:SF0">
    <property type="entry name" value="OLIGOPEPTIDE TRANSPORT SYSTEM PERMEASE PROTEIN APPB"/>
    <property type="match status" value="1"/>
</dbReference>
<evidence type="ECO:0000256" key="3">
    <source>
        <dbReference type="ARBA" id="ARBA00022475"/>
    </source>
</evidence>
<comment type="similarity">
    <text evidence="7">Belongs to the binding-protein-dependent transport system permease family.</text>
</comment>
<dbReference type="CDD" id="cd06261">
    <property type="entry name" value="TM_PBP2"/>
    <property type="match status" value="1"/>
</dbReference>
<dbReference type="GO" id="GO:0005886">
    <property type="term" value="C:plasma membrane"/>
    <property type="evidence" value="ECO:0007669"/>
    <property type="project" value="UniProtKB-SubCell"/>
</dbReference>
<keyword evidence="6 7" id="KW-0472">Membrane</keyword>
<dbReference type="PROSITE" id="PS50928">
    <property type="entry name" value="ABC_TM1"/>
    <property type="match status" value="1"/>
</dbReference>
<gene>
    <name evidence="9" type="ORF">H7685_01585</name>
</gene>
<evidence type="ECO:0000256" key="7">
    <source>
        <dbReference type="RuleBase" id="RU363032"/>
    </source>
</evidence>
<evidence type="ECO:0000256" key="5">
    <source>
        <dbReference type="ARBA" id="ARBA00022989"/>
    </source>
</evidence>
<dbReference type="AlphaFoldDB" id="A0A7S7FZM1"/>
<evidence type="ECO:0000256" key="2">
    <source>
        <dbReference type="ARBA" id="ARBA00022448"/>
    </source>
</evidence>